<dbReference type="EMBL" id="BMNT01000073">
    <property type="protein sequence ID" value="GGL20743.1"/>
    <property type="molecule type" value="Genomic_DNA"/>
</dbReference>
<organism evidence="2 3">
    <name type="scientific">Sphaerisporangium melleum</name>
    <dbReference type="NCBI Taxonomy" id="321316"/>
    <lineage>
        <taxon>Bacteria</taxon>
        <taxon>Bacillati</taxon>
        <taxon>Actinomycetota</taxon>
        <taxon>Actinomycetes</taxon>
        <taxon>Streptosporangiales</taxon>
        <taxon>Streptosporangiaceae</taxon>
        <taxon>Sphaerisporangium</taxon>
    </lineage>
</organism>
<gene>
    <name evidence="2" type="ORF">GCM10007964_73350</name>
</gene>
<sequence>MRKLLAAGASAVALLGLSMVVAPPASADSSCPSNYSCYWQYSSFTGTKYIPSSCGNWSFPGGIYSVKNYGNKTARLRDSSGKIVLTVPVGGQYAGTGSHIFSVSIDC</sequence>
<name>A0A917RSJ3_9ACTN</name>
<evidence type="ECO:0000313" key="2">
    <source>
        <dbReference type="EMBL" id="GGL20743.1"/>
    </source>
</evidence>
<reference evidence="2" key="2">
    <citation type="submission" date="2020-09" db="EMBL/GenBank/DDBJ databases">
        <authorList>
            <person name="Sun Q."/>
            <person name="Ohkuma M."/>
        </authorList>
    </citation>
    <scope>NUCLEOTIDE SEQUENCE</scope>
    <source>
        <strain evidence="2">JCM 13064</strain>
    </source>
</reference>
<dbReference type="AlphaFoldDB" id="A0A917RSJ3"/>
<feature type="signal peptide" evidence="1">
    <location>
        <begin position="1"/>
        <end position="27"/>
    </location>
</feature>
<reference evidence="2" key="1">
    <citation type="journal article" date="2014" name="Int. J. Syst. Evol. Microbiol.">
        <title>Complete genome sequence of Corynebacterium casei LMG S-19264T (=DSM 44701T), isolated from a smear-ripened cheese.</title>
        <authorList>
            <consortium name="US DOE Joint Genome Institute (JGI-PGF)"/>
            <person name="Walter F."/>
            <person name="Albersmeier A."/>
            <person name="Kalinowski J."/>
            <person name="Ruckert C."/>
        </authorList>
    </citation>
    <scope>NUCLEOTIDE SEQUENCE</scope>
    <source>
        <strain evidence="2">JCM 13064</strain>
    </source>
</reference>
<accession>A0A917RSJ3</accession>
<keyword evidence="3" id="KW-1185">Reference proteome</keyword>
<proteinExistence type="predicted"/>
<protein>
    <recommendedName>
        <fullName evidence="4">Peptidase inhibitor family I36</fullName>
    </recommendedName>
</protein>
<keyword evidence="1" id="KW-0732">Signal</keyword>
<dbReference type="Proteomes" id="UP000645217">
    <property type="component" value="Unassembled WGS sequence"/>
</dbReference>
<comment type="caution">
    <text evidence="2">The sequence shown here is derived from an EMBL/GenBank/DDBJ whole genome shotgun (WGS) entry which is preliminary data.</text>
</comment>
<evidence type="ECO:0008006" key="4">
    <source>
        <dbReference type="Google" id="ProtNLM"/>
    </source>
</evidence>
<feature type="chain" id="PRO_5037181894" description="Peptidase inhibitor family I36" evidence="1">
    <location>
        <begin position="28"/>
        <end position="107"/>
    </location>
</feature>
<evidence type="ECO:0000313" key="3">
    <source>
        <dbReference type="Proteomes" id="UP000645217"/>
    </source>
</evidence>
<dbReference type="RefSeq" id="WP_189167698.1">
    <property type="nucleotide sequence ID" value="NZ_BMNT01000073.1"/>
</dbReference>
<evidence type="ECO:0000256" key="1">
    <source>
        <dbReference type="SAM" id="SignalP"/>
    </source>
</evidence>